<keyword evidence="1" id="KW-1185">Reference proteome</keyword>
<evidence type="ECO:0000313" key="1">
    <source>
        <dbReference type="Proteomes" id="UP000095281"/>
    </source>
</evidence>
<dbReference type="PANTHER" id="PTHR31424">
    <property type="entry name" value="PROTEIN CBG23806"/>
    <property type="match status" value="1"/>
</dbReference>
<dbReference type="WBParaSite" id="MhA1_Contig2134.frz3.gene8">
    <property type="protein sequence ID" value="MhA1_Contig2134.frz3.gene8"/>
    <property type="gene ID" value="MhA1_Contig2134.frz3.gene8"/>
</dbReference>
<dbReference type="PANTHER" id="PTHR31424:SF3">
    <property type="entry name" value="RING-TYPE DOMAIN-CONTAINING PROTEIN"/>
    <property type="match status" value="1"/>
</dbReference>
<reference evidence="2" key="1">
    <citation type="submission" date="2016-11" db="UniProtKB">
        <authorList>
            <consortium name="WormBaseParasite"/>
        </authorList>
    </citation>
    <scope>IDENTIFICATION</scope>
</reference>
<accession>A0A1I8BFV8</accession>
<dbReference type="AlphaFoldDB" id="A0A1I8BFV8"/>
<dbReference type="Proteomes" id="UP000095281">
    <property type="component" value="Unplaced"/>
</dbReference>
<sequence length="135" mass="15308">MLRISNGSVYVVLAGDKGGDKLANTSKFGFFISANLASNSYRNFSFLVCWKGDDGRKQQEFWLMPVLQQIDSIYEVSLGNGQIFKIKWFLCSDLKFLKDFLGHKGAASNYPCSLCRRSKHELVVAYALGYLEQWT</sequence>
<organism evidence="1 2">
    <name type="scientific">Meloidogyne hapla</name>
    <name type="common">Root-knot nematode worm</name>
    <dbReference type="NCBI Taxonomy" id="6305"/>
    <lineage>
        <taxon>Eukaryota</taxon>
        <taxon>Metazoa</taxon>
        <taxon>Ecdysozoa</taxon>
        <taxon>Nematoda</taxon>
        <taxon>Chromadorea</taxon>
        <taxon>Rhabditida</taxon>
        <taxon>Tylenchina</taxon>
        <taxon>Tylenchomorpha</taxon>
        <taxon>Tylenchoidea</taxon>
        <taxon>Meloidogynidae</taxon>
        <taxon>Meloidogyninae</taxon>
        <taxon>Meloidogyne</taxon>
    </lineage>
</organism>
<name>A0A1I8BFV8_MELHA</name>
<evidence type="ECO:0000313" key="2">
    <source>
        <dbReference type="WBParaSite" id="MhA1_Contig2134.frz3.gene8"/>
    </source>
</evidence>
<proteinExistence type="predicted"/>
<protein>
    <submittedName>
        <fullName evidence="2">YTH domain-containing protein</fullName>
    </submittedName>
</protein>